<dbReference type="OrthoDB" id="2339820at2"/>
<dbReference type="Proteomes" id="UP000183816">
    <property type="component" value="Unassembled WGS sequence"/>
</dbReference>
<reference evidence="1 2" key="1">
    <citation type="submission" date="2016-10" db="EMBL/GenBank/DDBJ databases">
        <authorList>
            <person name="de Groot N.N."/>
        </authorList>
    </citation>
    <scope>NUCLEOTIDE SEQUENCE [LARGE SCALE GENOMIC DNA]</scope>
    <source>
        <strain evidence="1 2">Sb04</strain>
    </source>
</reference>
<proteinExistence type="predicted"/>
<evidence type="ECO:0000313" key="2">
    <source>
        <dbReference type="Proteomes" id="UP000183816"/>
    </source>
</evidence>
<dbReference type="AlphaFoldDB" id="A0A1H0P3H6"/>
<name>A0A1H0P3H6_STREI</name>
<dbReference type="EMBL" id="FNJK01000004">
    <property type="protein sequence ID" value="SDO99220.1"/>
    <property type="molecule type" value="Genomic_DNA"/>
</dbReference>
<protein>
    <submittedName>
        <fullName evidence="1">Uncharacterized protein</fullName>
    </submittedName>
</protein>
<accession>A0A1H0P3H6</accession>
<evidence type="ECO:0000313" key="1">
    <source>
        <dbReference type="EMBL" id="SDO99220.1"/>
    </source>
</evidence>
<dbReference type="RefSeq" id="WP_074482448.1">
    <property type="nucleotide sequence ID" value="NZ_FNJK01000004.1"/>
</dbReference>
<sequence length="152" mass="17231">MVSENYIKLRQQVLDYTNKDMNLTLENDKQVYIAVFDIPVESIILNRESQTLALVFGINTHLYFGDGAVLTDLEKNPNVMHAMQSLLISSHQVLDVMTKTETPKYYPSKNIRAYLKTSKGIFFKELSGNTKEEQFLKALLSNVLAAVAQAIK</sequence>
<gene>
    <name evidence="1" type="ORF">SAMN05216347_1042</name>
</gene>
<organism evidence="1 2">
    <name type="scientific">Streptococcus equinus</name>
    <name type="common">Streptococcus bovis</name>
    <dbReference type="NCBI Taxonomy" id="1335"/>
    <lineage>
        <taxon>Bacteria</taxon>
        <taxon>Bacillati</taxon>
        <taxon>Bacillota</taxon>
        <taxon>Bacilli</taxon>
        <taxon>Lactobacillales</taxon>
        <taxon>Streptococcaceae</taxon>
        <taxon>Streptococcus</taxon>
    </lineage>
</organism>